<proteinExistence type="predicted"/>
<protein>
    <submittedName>
        <fullName evidence="2">Uncharacterized protein</fullName>
    </submittedName>
</protein>
<dbReference type="EMBL" id="CADEBD010000312">
    <property type="protein sequence ID" value="CAB3242026.1"/>
    <property type="molecule type" value="Genomic_DNA"/>
</dbReference>
<name>A0A8S1ABB0_ARCPL</name>
<keyword evidence="3" id="KW-1185">Reference proteome</keyword>
<dbReference type="AlphaFoldDB" id="A0A8S1ABB0"/>
<dbReference type="Proteomes" id="UP000494256">
    <property type="component" value="Unassembled WGS sequence"/>
</dbReference>
<sequence>MQCCTGNKTSETDRSSRWLAMRLGHRFNALRCGANKLCNAAISVQEHGASSSGRPRYRAHRVASLSDIGQQ</sequence>
<evidence type="ECO:0000313" key="3">
    <source>
        <dbReference type="Proteomes" id="UP000494106"/>
    </source>
</evidence>
<comment type="caution">
    <text evidence="2">The sequence shown here is derived from an EMBL/GenBank/DDBJ whole genome shotgun (WGS) entry which is preliminary data.</text>
</comment>
<evidence type="ECO:0000313" key="2">
    <source>
        <dbReference type="EMBL" id="CAB3242026.1"/>
    </source>
</evidence>
<dbReference type="EMBL" id="CADEBC010000483">
    <property type="protein sequence ID" value="CAB3234496.1"/>
    <property type="molecule type" value="Genomic_DNA"/>
</dbReference>
<dbReference type="Proteomes" id="UP000494106">
    <property type="component" value="Unassembled WGS sequence"/>
</dbReference>
<accession>A0A8S1ABB0</accession>
<reference evidence="3 4" key="1">
    <citation type="submission" date="2020-04" db="EMBL/GenBank/DDBJ databases">
        <authorList>
            <person name="Wallbank WR R."/>
            <person name="Pardo Diaz C."/>
            <person name="Kozak K."/>
            <person name="Martin S."/>
            <person name="Jiggins C."/>
            <person name="Moest M."/>
            <person name="Warren A I."/>
            <person name="Byers J.R.P. K."/>
            <person name="Montejo-Kovacevich G."/>
            <person name="Yen C E."/>
        </authorList>
    </citation>
    <scope>NUCLEOTIDE SEQUENCE [LARGE SCALE GENOMIC DNA]</scope>
</reference>
<evidence type="ECO:0000313" key="1">
    <source>
        <dbReference type="EMBL" id="CAB3234496.1"/>
    </source>
</evidence>
<gene>
    <name evidence="1" type="ORF">APLA_LOCUS5584</name>
    <name evidence="2" type="ORF">APLA_LOCUS9732</name>
</gene>
<organism evidence="2 4">
    <name type="scientific">Arctia plantaginis</name>
    <name type="common">Wood tiger moth</name>
    <name type="synonym">Phalaena plantaginis</name>
    <dbReference type="NCBI Taxonomy" id="874455"/>
    <lineage>
        <taxon>Eukaryota</taxon>
        <taxon>Metazoa</taxon>
        <taxon>Ecdysozoa</taxon>
        <taxon>Arthropoda</taxon>
        <taxon>Hexapoda</taxon>
        <taxon>Insecta</taxon>
        <taxon>Pterygota</taxon>
        <taxon>Neoptera</taxon>
        <taxon>Endopterygota</taxon>
        <taxon>Lepidoptera</taxon>
        <taxon>Glossata</taxon>
        <taxon>Ditrysia</taxon>
        <taxon>Noctuoidea</taxon>
        <taxon>Erebidae</taxon>
        <taxon>Arctiinae</taxon>
        <taxon>Arctia</taxon>
    </lineage>
</organism>
<evidence type="ECO:0000313" key="4">
    <source>
        <dbReference type="Proteomes" id="UP000494256"/>
    </source>
</evidence>